<proteinExistence type="predicted"/>
<name>A0A2G9T9C6_TELCI</name>
<keyword evidence="2" id="KW-1185">Reference proteome</keyword>
<evidence type="ECO:0000313" key="2">
    <source>
        <dbReference type="Proteomes" id="UP000230423"/>
    </source>
</evidence>
<protein>
    <submittedName>
        <fullName evidence="1">Uncharacterized protein</fullName>
    </submittedName>
</protein>
<gene>
    <name evidence="1" type="ORF">TELCIR_24057</name>
</gene>
<evidence type="ECO:0000313" key="1">
    <source>
        <dbReference type="EMBL" id="PIO54576.1"/>
    </source>
</evidence>
<dbReference type="Proteomes" id="UP000230423">
    <property type="component" value="Unassembled WGS sequence"/>
</dbReference>
<dbReference type="EMBL" id="KZ394988">
    <property type="protein sequence ID" value="PIO54576.1"/>
    <property type="molecule type" value="Genomic_DNA"/>
</dbReference>
<organism evidence="1 2">
    <name type="scientific">Teladorsagia circumcincta</name>
    <name type="common">Brown stomach worm</name>
    <name type="synonym">Ostertagia circumcincta</name>
    <dbReference type="NCBI Taxonomy" id="45464"/>
    <lineage>
        <taxon>Eukaryota</taxon>
        <taxon>Metazoa</taxon>
        <taxon>Ecdysozoa</taxon>
        <taxon>Nematoda</taxon>
        <taxon>Chromadorea</taxon>
        <taxon>Rhabditida</taxon>
        <taxon>Rhabditina</taxon>
        <taxon>Rhabditomorpha</taxon>
        <taxon>Strongyloidea</taxon>
        <taxon>Trichostrongylidae</taxon>
        <taxon>Teladorsagia</taxon>
    </lineage>
</organism>
<sequence length="70" mass="7840">LARQDQQEHLAHLDKTAAAMELGHQDRLDHLVGPVTLERMEVQERQDDLVLLVVPAQTLPIAPVQEELAV</sequence>
<feature type="non-terminal residue" evidence="1">
    <location>
        <position position="70"/>
    </location>
</feature>
<feature type="non-terminal residue" evidence="1">
    <location>
        <position position="1"/>
    </location>
</feature>
<dbReference type="AlphaFoldDB" id="A0A2G9T9C6"/>
<accession>A0A2G9T9C6</accession>
<reference evidence="1 2" key="1">
    <citation type="submission" date="2015-09" db="EMBL/GenBank/DDBJ databases">
        <title>Draft genome of the parasitic nematode Teladorsagia circumcincta isolate WARC Sus (inbred).</title>
        <authorList>
            <person name="Mitreva M."/>
        </authorList>
    </citation>
    <scope>NUCLEOTIDE SEQUENCE [LARGE SCALE GENOMIC DNA]</scope>
    <source>
        <strain evidence="1 2">S</strain>
    </source>
</reference>